<accession>A0A0X1KPF1</accession>
<dbReference type="PANTHER" id="PTHR30534">
    <property type="entry name" value="FLAGELLAR MOTOR SWITCH PROTEIN FLIG"/>
    <property type="match status" value="1"/>
</dbReference>
<evidence type="ECO:0000259" key="11">
    <source>
        <dbReference type="Pfam" id="PF14841"/>
    </source>
</evidence>
<dbReference type="GO" id="GO:0006935">
    <property type="term" value="P:chemotaxis"/>
    <property type="evidence" value="ECO:0007669"/>
    <property type="project" value="UniProtKB-KW"/>
</dbReference>
<gene>
    <name evidence="13" type="ORF">AJ81_01445</name>
</gene>
<comment type="subcellular location">
    <subcellularLocation>
        <location evidence="1">Bacterial flagellum basal body</location>
    </subcellularLocation>
    <subcellularLocation>
        <location evidence="2">Cell membrane</location>
        <topology evidence="2">Peripheral membrane protein</topology>
        <orientation evidence="2">Cytoplasmic side</orientation>
    </subcellularLocation>
</comment>
<evidence type="ECO:0000256" key="4">
    <source>
        <dbReference type="ARBA" id="ARBA00021870"/>
    </source>
</evidence>
<dbReference type="PRINTS" id="PR00954">
    <property type="entry name" value="FLGMOTORFLIG"/>
</dbReference>
<proteinExistence type="inferred from homology"/>
<dbReference type="SUPFAM" id="SSF48029">
    <property type="entry name" value="FliG"/>
    <property type="match status" value="2"/>
</dbReference>
<comment type="similarity">
    <text evidence="3">Belongs to the FliG family.</text>
</comment>
<dbReference type="Pfam" id="PF14842">
    <property type="entry name" value="FliG_N"/>
    <property type="match status" value="1"/>
</dbReference>
<dbReference type="InterPro" id="IPR032779">
    <property type="entry name" value="FliG_M"/>
</dbReference>
<dbReference type="InterPro" id="IPR023087">
    <property type="entry name" value="Flg_Motor_Flig_C"/>
</dbReference>
<dbReference type="GO" id="GO:0003774">
    <property type="term" value="F:cytoskeletal motor activity"/>
    <property type="evidence" value="ECO:0007669"/>
    <property type="project" value="InterPro"/>
</dbReference>
<evidence type="ECO:0000256" key="9">
    <source>
        <dbReference type="ARBA" id="ARBA00023143"/>
    </source>
</evidence>
<keyword evidence="9" id="KW-0975">Bacterial flagellum</keyword>
<dbReference type="RefSeq" id="WP_031503419.1">
    <property type="nucleotide sequence ID" value="NC_022795.1"/>
</dbReference>
<feature type="domain" description="Flagellar motor switch protein FliG N-terminal" evidence="12">
    <location>
        <begin position="6"/>
        <end position="109"/>
    </location>
</feature>
<dbReference type="GO" id="GO:0071973">
    <property type="term" value="P:bacterial-type flagellum-dependent cell motility"/>
    <property type="evidence" value="ECO:0007669"/>
    <property type="project" value="InterPro"/>
</dbReference>
<dbReference type="GO" id="GO:0009425">
    <property type="term" value="C:bacterial-type flagellum basal body"/>
    <property type="evidence" value="ECO:0007669"/>
    <property type="project" value="UniProtKB-SubCell"/>
</dbReference>
<keyword evidence="5" id="KW-1003">Cell membrane</keyword>
<dbReference type="InterPro" id="IPR000090">
    <property type="entry name" value="Flg_Motor_Flig"/>
</dbReference>
<dbReference type="PIRSF" id="PIRSF003161">
    <property type="entry name" value="FliG"/>
    <property type="match status" value="1"/>
</dbReference>
<feature type="domain" description="Flagellar motor switch protein FliG C-terminal" evidence="10">
    <location>
        <begin position="219"/>
        <end position="326"/>
    </location>
</feature>
<keyword evidence="13" id="KW-0966">Cell projection</keyword>
<dbReference type="GO" id="GO:0005886">
    <property type="term" value="C:plasma membrane"/>
    <property type="evidence" value="ECO:0007669"/>
    <property type="project" value="UniProtKB-SubCell"/>
</dbReference>
<keyword evidence="13" id="KW-0282">Flagellum</keyword>
<dbReference type="Pfam" id="PF14841">
    <property type="entry name" value="FliG_M"/>
    <property type="match status" value="1"/>
</dbReference>
<evidence type="ECO:0000313" key="14">
    <source>
        <dbReference type="Proteomes" id="UP000077469"/>
    </source>
</evidence>
<dbReference type="OrthoDB" id="9780302at2"/>
<dbReference type="Pfam" id="PF01706">
    <property type="entry name" value="FliG_C"/>
    <property type="match status" value="1"/>
</dbReference>
<organism evidence="13 14">
    <name type="scientific">Pseudothermotoga hypogea DSM 11164 = NBRC 106472</name>
    <dbReference type="NCBI Taxonomy" id="1123384"/>
    <lineage>
        <taxon>Bacteria</taxon>
        <taxon>Thermotogati</taxon>
        <taxon>Thermotogota</taxon>
        <taxon>Thermotogae</taxon>
        <taxon>Thermotogales</taxon>
        <taxon>Thermotogaceae</taxon>
        <taxon>Pseudothermotoga</taxon>
    </lineage>
</organism>
<keyword evidence="14" id="KW-1185">Reference proteome</keyword>
<dbReference type="PATRIC" id="fig|1123384.7.peg.289"/>
<evidence type="ECO:0000256" key="5">
    <source>
        <dbReference type="ARBA" id="ARBA00022475"/>
    </source>
</evidence>
<evidence type="ECO:0000256" key="1">
    <source>
        <dbReference type="ARBA" id="ARBA00004117"/>
    </source>
</evidence>
<keyword evidence="13" id="KW-0969">Cilium</keyword>
<evidence type="ECO:0000259" key="12">
    <source>
        <dbReference type="Pfam" id="PF14842"/>
    </source>
</evidence>
<keyword evidence="8" id="KW-0472">Membrane</keyword>
<feature type="domain" description="Flagellar motor switch protein FliG middle" evidence="11">
    <location>
        <begin position="118"/>
        <end position="189"/>
    </location>
</feature>
<evidence type="ECO:0000256" key="2">
    <source>
        <dbReference type="ARBA" id="ARBA00004413"/>
    </source>
</evidence>
<dbReference type="AlphaFoldDB" id="A0A0X1KPF1"/>
<dbReference type="KEGG" id="phy:AJ81_01445"/>
<evidence type="ECO:0000256" key="3">
    <source>
        <dbReference type="ARBA" id="ARBA00010299"/>
    </source>
</evidence>
<evidence type="ECO:0000313" key="13">
    <source>
        <dbReference type="EMBL" id="AJC73084.1"/>
    </source>
</evidence>
<sequence>MPEKKQLTGKRKAAILLVMLGPEKAALVLKHLDESDVEQLTIEIANLGKITDEEKKQVLTEFQDIANARQMIAQGGIEYAKEVLQKAFGPEKAMKIIERLVSNLQVKPFDFLRQADPLQLVNFLQNEHPQTIAVILSYLEPQLAGKILSAFPEELQIEVIKRIALLERTSPDVIRDIEKNLERKLSGFVMQTFSQVGGVDTAAEIMNSIDRSSERKIMEKLSYDSPELAEEIRRRMFVFEDIVKLDDRSVQIVLREVETRDLALALKGASEEVKQKIFKNISKRAAQLLQDELEYMGPVRLKDVEEAQQKIINVIRRLEEAGEIVIARGGGEELIV</sequence>
<evidence type="ECO:0000256" key="6">
    <source>
        <dbReference type="ARBA" id="ARBA00022500"/>
    </source>
</evidence>
<dbReference type="Gene3D" id="1.10.220.30">
    <property type="match status" value="3"/>
</dbReference>
<protein>
    <recommendedName>
        <fullName evidence="4">Flagellar motor switch protein FliG</fullName>
    </recommendedName>
</protein>
<dbReference type="PaxDb" id="1123384-AJ81_01445"/>
<dbReference type="EMBL" id="CP007141">
    <property type="protein sequence ID" value="AJC73084.1"/>
    <property type="molecule type" value="Genomic_DNA"/>
</dbReference>
<dbReference type="FunFam" id="1.10.220.30:FF:000001">
    <property type="entry name" value="Flagellar motor switch protein FliG"/>
    <property type="match status" value="1"/>
</dbReference>
<dbReference type="PANTHER" id="PTHR30534:SF0">
    <property type="entry name" value="FLAGELLAR MOTOR SWITCH PROTEIN FLIG"/>
    <property type="match status" value="1"/>
</dbReference>
<keyword evidence="6" id="KW-0145">Chemotaxis</keyword>
<dbReference type="InterPro" id="IPR011002">
    <property type="entry name" value="FliG_a-hlx"/>
</dbReference>
<dbReference type="InterPro" id="IPR028263">
    <property type="entry name" value="FliG_N"/>
</dbReference>
<name>A0A0X1KPF1_9THEM</name>
<evidence type="ECO:0000259" key="10">
    <source>
        <dbReference type="Pfam" id="PF01706"/>
    </source>
</evidence>
<keyword evidence="7" id="KW-0283">Flagellar rotation</keyword>
<dbReference type="NCBIfam" id="TIGR00207">
    <property type="entry name" value="fliG"/>
    <property type="match status" value="1"/>
</dbReference>
<evidence type="ECO:0000256" key="8">
    <source>
        <dbReference type="ARBA" id="ARBA00023136"/>
    </source>
</evidence>
<dbReference type="STRING" id="1123384.AJ81_01445"/>
<reference evidence="13 14" key="1">
    <citation type="submission" date="2014-01" db="EMBL/GenBank/DDBJ databases">
        <title>Genome sequencing of Thermotog hypogea.</title>
        <authorList>
            <person name="Zhang X."/>
            <person name="Alvare G."/>
            <person name="Fristensky B."/>
            <person name="Chen L."/>
            <person name="Suen T."/>
            <person name="Chen Q."/>
            <person name="Ma K."/>
        </authorList>
    </citation>
    <scope>NUCLEOTIDE SEQUENCE [LARGE SCALE GENOMIC DNA]</scope>
    <source>
        <strain evidence="13 14">DSM 11164</strain>
    </source>
</reference>
<evidence type="ECO:0000256" key="7">
    <source>
        <dbReference type="ARBA" id="ARBA00022779"/>
    </source>
</evidence>
<dbReference type="Proteomes" id="UP000077469">
    <property type="component" value="Chromosome"/>
</dbReference>